<dbReference type="OrthoDB" id="7703595at2"/>
<keyword evidence="4" id="KW-1185">Reference proteome</keyword>
<dbReference type="RefSeq" id="WP_108782167.1">
    <property type="nucleotide sequence ID" value="NZ_OMKW01000002.1"/>
</dbReference>
<name>A0A2R8AB79_9RHOB</name>
<evidence type="ECO:0000256" key="1">
    <source>
        <dbReference type="SAM" id="MobiDB-lite"/>
    </source>
</evidence>
<gene>
    <name evidence="3" type="primary">djlA_1</name>
    <name evidence="3" type="ORF">POI8812_01783</name>
</gene>
<dbReference type="EMBL" id="OMKW01000002">
    <property type="protein sequence ID" value="SPF29473.1"/>
    <property type="molecule type" value="Genomic_DNA"/>
</dbReference>
<feature type="compositionally biased region" description="Basic and acidic residues" evidence="1">
    <location>
        <begin position="175"/>
        <end position="184"/>
    </location>
</feature>
<feature type="domain" description="Co-chaperone DjlA N-terminal" evidence="2">
    <location>
        <begin position="192"/>
        <end position="302"/>
    </location>
</feature>
<sequence>MYFKPAIAIATLCAMALLPDDAEARRRGGGIPFFGGGGGQQELHFLMETEYRDSAGSKLSLCHLIDHTRIMGVVSLYAEMDGYALSDDGCTGDTYYEFTREDVVEGKKVGLLPDSLPNEPEMPAQDKIVSMWGTFSIGALALIVIGVRVRATVPNAKRKPTPTAPPHERRPSRRQSRENRRAAEQADAGLRAVVLVMSHVAKADGKLDAEELKLLADVLRHMLDAQIPLAEIVQEVARVKPENFFEDMKLLEKMRLDPATSEAILGQAVRIASIDGQIDDSELAVIIPIARALRISDARRNEILG</sequence>
<dbReference type="Proteomes" id="UP000244932">
    <property type="component" value="Unassembled WGS sequence"/>
</dbReference>
<dbReference type="SUPFAM" id="SSF158682">
    <property type="entry name" value="TerB-like"/>
    <property type="match status" value="1"/>
</dbReference>
<evidence type="ECO:0000259" key="2">
    <source>
        <dbReference type="Pfam" id="PF05099"/>
    </source>
</evidence>
<evidence type="ECO:0000313" key="4">
    <source>
        <dbReference type="Proteomes" id="UP000244932"/>
    </source>
</evidence>
<dbReference type="InterPro" id="IPR007791">
    <property type="entry name" value="DjlA_N"/>
</dbReference>
<dbReference type="Gene3D" id="1.10.3680.10">
    <property type="entry name" value="TerB-like"/>
    <property type="match status" value="1"/>
</dbReference>
<protein>
    <submittedName>
        <fullName evidence="3">DnaJ-like protein DjlA</fullName>
    </submittedName>
</protein>
<accession>A0A2R8AB79</accession>
<proteinExistence type="predicted"/>
<reference evidence="3 4" key="1">
    <citation type="submission" date="2018-03" db="EMBL/GenBank/DDBJ databases">
        <authorList>
            <person name="Keele B.F."/>
        </authorList>
    </citation>
    <scope>NUCLEOTIDE SEQUENCE [LARGE SCALE GENOMIC DNA]</scope>
    <source>
        <strain evidence="3 4">CeCT 8812</strain>
    </source>
</reference>
<evidence type="ECO:0000313" key="3">
    <source>
        <dbReference type="EMBL" id="SPF29473.1"/>
    </source>
</evidence>
<dbReference type="InterPro" id="IPR029024">
    <property type="entry name" value="TerB-like"/>
</dbReference>
<feature type="region of interest" description="Disordered" evidence="1">
    <location>
        <begin position="155"/>
        <end position="185"/>
    </location>
</feature>
<dbReference type="Pfam" id="PF05099">
    <property type="entry name" value="TerB"/>
    <property type="match status" value="1"/>
</dbReference>
<dbReference type="AlphaFoldDB" id="A0A2R8AB79"/>
<dbReference type="CDD" id="cd07177">
    <property type="entry name" value="terB_like"/>
    <property type="match status" value="1"/>
</dbReference>
<organism evidence="3 4">
    <name type="scientific">Pontivivens insulae</name>
    <dbReference type="NCBI Taxonomy" id="1639689"/>
    <lineage>
        <taxon>Bacteria</taxon>
        <taxon>Pseudomonadati</taxon>
        <taxon>Pseudomonadota</taxon>
        <taxon>Alphaproteobacteria</taxon>
        <taxon>Rhodobacterales</taxon>
        <taxon>Paracoccaceae</taxon>
        <taxon>Pontivivens</taxon>
    </lineage>
</organism>